<keyword evidence="3" id="KW-1185">Reference proteome</keyword>
<feature type="region of interest" description="Disordered" evidence="1">
    <location>
        <begin position="1"/>
        <end position="43"/>
    </location>
</feature>
<comment type="caution">
    <text evidence="2">The sequence shown here is derived from an EMBL/GenBank/DDBJ whole genome shotgun (WGS) entry which is preliminary data.</text>
</comment>
<name>A0A9P8VGI8_9PEZI</name>
<proteinExistence type="predicted"/>
<sequence length="314" mass="34906">MFGQRTNSKTDRSKKTHHSSSASKSQHHSSKSKSEKKHRETAPKGPRFSFIFAIVELSIFDDFSSQNLDAWGNPQPPRSLDCYDTANERPAGVWRYCDGTVEPIGDRYTWIRPDPLQAGGILPLSSTEVPAPLEVYETFSVFNCWRFLPCLYTATDSSVVDVASSMDYRWVQLAFDRAGPGSYTGENPPRLVTRIGLGQRHIEAANPAWMPELISRSYAATTATGPVSYGLGGYIGVILGLMALSQKPKRVERVFQRWKGGHWEPGLREAAADPHPAGPPRGVLVQVCLDDEYPEASTHEDIRHFESYGVMVFG</sequence>
<organism evidence="2 3">
    <name type="scientific">Plectosphaerella plurivora</name>
    <dbReference type="NCBI Taxonomy" id="936078"/>
    <lineage>
        <taxon>Eukaryota</taxon>
        <taxon>Fungi</taxon>
        <taxon>Dikarya</taxon>
        <taxon>Ascomycota</taxon>
        <taxon>Pezizomycotina</taxon>
        <taxon>Sordariomycetes</taxon>
        <taxon>Hypocreomycetidae</taxon>
        <taxon>Glomerellales</taxon>
        <taxon>Plectosphaerellaceae</taxon>
        <taxon>Plectosphaerella</taxon>
    </lineage>
</organism>
<dbReference type="OrthoDB" id="5243686at2759"/>
<gene>
    <name evidence="2" type="ORF">F5X68DRAFT_250771</name>
</gene>
<dbReference type="EMBL" id="JAGSXJ010000004">
    <property type="protein sequence ID" value="KAH6692532.1"/>
    <property type="molecule type" value="Genomic_DNA"/>
</dbReference>
<evidence type="ECO:0000313" key="2">
    <source>
        <dbReference type="EMBL" id="KAH6692532.1"/>
    </source>
</evidence>
<dbReference type="AlphaFoldDB" id="A0A9P8VGI8"/>
<evidence type="ECO:0000313" key="3">
    <source>
        <dbReference type="Proteomes" id="UP000770015"/>
    </source>
</evidence>
<protein>
    <submittedName>
        <fullName evidence="2">Uncharacterized protein</fullName>
    </submittedName>
</protein>
<feature type="compositionally biased region" description="Basic residues" evidence="1">
    <location>
        <begin position="25"/>
        <end position="36"/>
    </location>
</feature>
<dbReference type="Proteomes" id="UP000770015">
    <property type="component" value="Unassembled WGS sequence"/>
</dbReference>
<reference evidence="2" key="1">
    <citation type="journal article" date="2021" name="Nat. Commun.">
        <title>Genetic determinants of endophytism in the Arabidopsis root mycobiome.</title>
        <authorList>
            <person name="Mesny F."/>
            <person name="Miyauchi S."/>
            <person name="Thiergart T."/>
            <person name="Pickel B."/>
            <person name="Atanasova L."/>
            <person name="Karlsson M."/>
            <person name="Huettel B."/>
            <person name="Barry K.W."/>
            <person name="Haridas S."/>
            <person name="Chen C."/>
            <person name="Bauer D."/>
            <person name="Andreopoulos W."/>
            <person name="Pangilinan J."/>
            <person name="LaButti K."/>
            <person name="Riley R."/>
            <person name="Lipzen A."/>
            <person name="Clum A."/>
            <person name="Drula E."/>
            <person name="Henrissat B."/>
            <person name="Kohler A."/>
            <person name="Grigoriev I.V."/>
            <person name="Martin F.M."/>
            <person name="Hacquard S."/>
        </authorList>
    </citation>
    <scope>NUCLEOTIDE SEQUENCE</scope>
    <source>
        <strain evidence="2">MPI-SDFR-AT-0117</strain>
    </source>
</reference>
<evidence type="ECO:0000256" key="1">
    <source>
        <dbReference type="SAM" id="MobiDB-lite"/>
    </source>
</evidence>
<accession>A0A9P8VGI8</accession>